<dbReference type="AlphaFoldDB" id="A0A8J2PGX9"/>
<protein>
    <recommendedName>
        <fullName evidence="1">Protein kinase domain-containing protein</fullName>
    </recommendedName>
</protein>
<proteinExistence type="predicted"/>
<dbReference type="CDD" id="cd00192">
    <property type="entry name" value="PTKc"/>
    <property type="match status" value="1"/>
</dbReference>
<evidence type="ECO:0000259" key="1">
    <source>
        <dbReference type="PROSITE" id="PS50011"/>
    </source>
</evidence>
<comment type="caution">
    <text evidence="2">The sequence shown here is derived from an EMBL/GenBank/DDBJ whole genome shotgun (WGS) entry which is preliminary data.</text>
</comment>
<dbReference type="InterPro" id="IPR000719">
    <property type="entry name" value="Prot_kinase_dom"/>
</dbReference>
<dbReference type="Pfam" id="PF07714">
    <property type="entry name" value="PK_Tyr_Ser-Thr"/>
    <property type="match status" value="1"/>
</dbReference>
<name>A0A8J2PGX9_9HEXA</name>
<dbReference type="Proteomes" id="UP000708208">
    <property type="component" value="Unassembled WGS sequence"/>
</dbReference>
<dbReference type="PANTHER" id="PTHR24417">
    <property type="entry name" value="SERINE/THREONINE-PROTEIN KINASE LMTK1"/>
    <property type="match status" value="1"/>
</dbReference>
<dbReference type="EMBL" id="CAJVCH010322970">
    <property type="protein sequence ID" value="CAG7786685.1"/>
    <property type="molecule type" value="Genomic_DNA"/>
</dbReference>
<dbReference type="GO" id="GO:0005524">
    <property type="term" value="F:ATP binding"/>
    <property type="evidence" value="ECO:0007669"/>
    <property type="project" value="InterPro"/>
</dbReference>
<feature type="non-terminal residue" evidence="2">
    <location>
        <position position="1"/>
    </location>
</feature>
<accession>A0A8J2PGX9</accession>
<dbReference type="PANTHER" id="PTHR24417:SF7">
    <property type="entry name" value="CHROMATIN MODIFICATION-RELATED PROTEIN EAF1"/>
    <property type="match status" value="1"/>
</dbReference>
<dbReference type="InterPro" id="IPR008266">
    <property type="entry name" value="Tyr_kinase_AS"/>
</dbReference>
<dbReference type="PROSITE" id="PS50011">
    <property type="entry name" value="PROTEIN_KINASE_DOM"/>
    <property type="match status" value="1"/>
</dbReference>
<dbReference type="PIRSF" id="PIRSF000615">
    <property type="entry name" value="TyrPK_CSF1-R"/>
    <property type="match status" value="1"/>
</dbReference>
<dbReference type="GO" id="GO:0004672">
    <property type="term" value="F:protein kinase activity"/>
    <property type="evidence" value="ECO:0007669"/>
    <property type="project" value="InterPro"/>
</dbReference>
<feature type="non-terminal residue" evidence="2">
    <location>
        <position position="311"/>
    </location>
</feature>
<keyword evidence="3" id="KW-1185">Reference proteome</keyword>
<feature type="domain" description="Protein kinase" evidence="1">
    <location>
        <begin position="29"/>
        <end position="311"/>
    </location>
</feature>
<evidence type="ECO:0000313" key="2">
    <source>
        <dbReference type="EMBL" id="CAG7786685.1"/>
    </source>
</evidence>
<organism evidence="2 3">
    <name type="scientific">Allacma fusca</name>
    <dbReference type="NCBI Taxonomy" id="39272"/>
    <lineage>
        <taxon>Eukaryota</taxon>
        <taxon>Metazoa</taxon>
        <taxon>Ecdysozoa</taxon>
        <taxon>Arthropoda</taxon>
        <taxon>Hexapoda</taxon>
        <taxon>Collembola</taxon>
        <taxon>Symphypleona</taxon>
        <taxon>Sminthuridae</taxon>
        <taxon>Allacma</taxon>
    </lineage>
</organism>
<evidence type="ECO:0000313" key="3">
    <source>
        <dbReference type="Proteomes" id="UP000708208"/>
    </source>
</evidence>
<reference evidence="2" key="1">
    <citation type="submission" date="2021-06" db="EMBL/GenBank/DDBJ databases">
        <authorList>
            <person name="Hodson N. C."/>
            <person name="Mongue J. A."/>
            <person name="Jaron S. K."/>
        </authorList>
    </citation>
    <scope>NUCLEOTIDE SEQUENCE</scope>
</reference>
<gene>
    <name evidence="2" type="ORF">AFUS01_LOCUS25243</name>
</gene>
<dbReference type="PROSITE" id="PS00109">
    <property type="entry name" value="PROTEIN_KINASE_TYR"/>
    <property type="match status" value="1"/>
</dbReference>
<dbReference type="OrthoDB" id="5973359at2759"/>
<sequence>PIVVAPDDDHIFADDWFSNPTLQYPRADLNFLQEVGAGWFGTVLESDAKDIEPYPPRSKVWVKYLREEASDREQMKFLDEARVYRDSNHKNILKLLGHCTEAIPYLLILEHYPKGDLKAFLVEHSKDTSLIDSQGANQRSKMALDIAHGLDWMHKNNFIHPDLAARNCLVGNNGQIVIGDYGLTPQKYKAEYYWSASVGIPIRWMAPESVECSPTVIRTMRTTKEGNVWSFGVLLWELCELGKFPYSELTDEQVLSRVITDKNYNLRPPSITSLPYVTLRNKMAGITQSCFHPLPDNRPTISRIVEILEVP</sequence>
<dbReference type="InterPro" id="IPR001245">
    <property type="entry name" value="Ser-Thr/Tyr_kinase_cat_dom"/>
</dbReference>